<comment type="similarity">
    <text evidence="2">Belongs to the unc-93 family.</text>
</comment>
<feature type="transmembrane region" description="Helical" evidence="7">
    <location>
        <begin position="681"/>
        <end position="700"/>
    </location>
</feature>
<keyword evidence="9" id="KW-1185">Reference proteome</keyword>
<evidence type="ECO:0000256" key="2">
    <source>
        <dbReference type="ARBA" id="ARBA00009172"/>
    </source>
</evidence>
<comment type="subcellular location">
    <subcellularLocation>
        <location evidence="1">Membrane</location>
        <topology evidence="1">Multi-pass membrane protein</topology>
    </subcellularLocation>
</comment>
<dbReference type="Proteomes" id="UP001519460">
    <property type="component" value="Unassembled WGS sequence"/>
</dbReference>
<evidence type="ECO:0000313" key="9">
    <source>
        <dbReference type="Proteomes" id="UP001519460"/>
    </source>
</evidence>
<evidence type="ECO:0000313" key="8">
    <source>
        <dbReference type="EMBL" id="KAK7501321.1"/>
    </source>
</evidence>
<proteinExistence type="inferred from homology"/>
<dbReference type="PANTHER" id="PTHR19444:SF13">
    <property type="entry name" value="PROTEIN UNC-93 HOMOLOG A"/>
    <property type="match status" value="1"/>
</dbReference>
<dbReference type="GO" id="GO:0016020">
    <property type="term" value="C:membrane"/>
    <property type="evidence" value="ECO:0007669"/>
    <property type="project" value="UniProtKB-SubCell"/>
</dbReference>
<dbReference type="InterPro" id="IPR010291">
    <property type="entry name" value="Ion_channel_UNC-93"/>
</dbReference>
<dbReference type="InterPro" id="IPR036259">
    <property type="entry name" value="MFS_trans_sf"/>
</dbReference>
<dbReference type="Gene3D" id="1.20.1250.20">
    <property type="entry name" value="MFS general substrate transporter like domains"/>
    <property type="match status" value="1"/>
</dbReference>
<feature type="transmembrane region" description="Helical" evidence="7">
    <location>
        <begin position="654"/>
        <end position="675"/>
    </location>
</feature>
<feature type="transmembrane region" description="Helical" evidence="7">
    <location>
        <begin position="619"/>
        <end position="642"/>
    </location>
</feature>
<protein>
    <recommendedName>
        <fullName evidence="10">UNC93-like protein</fullName>
    </recommendedName>
</protein>
<feature type="transmembrane region" description="Helical" evidence="7">
    <location>
        <begin position="941"/>
        <end position="961"/>
    </location>
</feature>
<dbReference type="AlphaFoldDB" id="A0ABD0LQ00"/>
<feature type="transmembrane region" description="Helical" evidence="7">
    <location>
        <begin position="854"/>
        <end position="875"/>
    </location>
</feature>
<evidence type="ECO:0000256" key="1">
    <source>
        <dbReference type="ARBA" id="ARBA00004141"/>
    </source>
</evidence>
<comment type="caution">
    <text evidence="8">The sequence shown here is derived from an EMBL/GenBank/DDBJ whole genome shotgun (WGS) entry which is preliminary data.</text>
</comment>
<dbReference type="InterPro" id="IPR051951">
    <property type="entry name" value="UNC-93_regulatory"/>
</dbReference>
<evidence type="ECO:0008006" key="10">
    <source>
        <dbReference type="Google" id="ProtNLM"/>
    </source>
</evidence>
<keyword evidence="5 7" id="KW-0472">Membrane</keyword>
<reference evidence="8 9" key="1">
    <citation type="journal article" date="2023" name="Sci. Data">
        <title>Genome assembly of the Korean intertidal mud-creeper Batillaria attramentaria.</title>
        <authorList>
            <person name="Patra A.K."/>
            <person name="Ho P.T."/>
            <person name="Jun S."/>
            <person name="Lee S.J."/>
            <person name="Kim Y."/>
            <person name="Won Y.J."/>
        </authorList>
    </citation>
    <scope>NUCLEOTIDE SEQUENCE [LARGE SCALE GENOMIC DNA]</scope>
    <source>
        <strain evidence="8">Wonlab-2016</strain>
    </source>
</reference>
<name>A0ABD0LQ00_9CAEN</name>
<evidence type="ECO:0000256" key="5">
    <source>
        <dbReference type="ARBA" id="ARBA00023136"/>
    </source>
</evidence>
<accession>A0ABD0LQ00</accession>
<feature type="transmembrane region" description="Helical" evidence="7">
    <location>
        <begin position="973"/>
        <end position="992"/>
    </location>
</feature>
<organism evidence="8 9">
    <name type="scientific">Batillaria attramentaria</name>
    <dbReference type="NCBI Taxonomy" id="370345"/>
    <lineage>
        <taxon>Eukaryota</taxon>
        <taxon>Metazoa</taxon>
        <taxon>Spiralia</taxon>
        <taxon>Lophotrochozoa</taxon>
        <taxon>Mollusca</taxon>
        <taxon>Gastropoda</taxon>
        <taxon>Caenogastropoda</taxon>
        <taxon>Sorbeoconcha</taxon>
        <taxon>Cerithioidea</taxon>
        <taxon>Batillariidae</taxon>
        <taxon>Batillaria</taxon>
    </lineage>
</organism>
<dbReference type="PANTHER" id="PTHR19444">
    <property type="entry name" value="UNC-93 RELATED"/>
    <property type="match status" value="1"/>
</dbReference>
<evidence type="ECO:0000256" key="6">
    <source>
        <dbReference type="SAM" id="MobiDB-lite"/>
    </source>
</evidence>
<gene>
    <name evidence="8" type="ORF">BaRGS_00007446</name>
</gene>
<feature type="transmembrane region" description="Helical" evidence="7">
    <location>
        <begin position="721"/>
        <end position="744"/>
    </location>
</feature>
<evidence type="ECO:0000256" key="4">
    <source>
        <dbReference type="ARBA" id="ARBA00022989"/>
    </source>
</evidence>
<evidence type="ECO:0000256" key="7">
    <source>
        <dbReference type="SAM" id="Phobius"/>
    </source>
</evidence>
<evidence type="ECO:0000256" key="3">
    <source>
        <dbReference type="ARBA" id="ARBA00022692"/>
    </source>
</evidence>
<dbReference type="SUPFAM" id="SSF103473">
    <property type="entry name" value="MFS general substrate transporter"/>
    <property type="match status" value="2"/>
</dbReference>
<keyword evidence="4 7" id="KW-1133">Transmembrane helix</keyword>
<feature type="transmembrane region" description="Helical" evidence="7">
    <location>
        <begin position="1063"/>
        <end position="1084"/>
    </location>
</feature>
<feature type="compositionally biased region" description="Polar residues" evidence="6">
    <location>
        <begin position="332"/>
        <end position="342"/>
    </location>
</feature>
<sequence>MVQFTEGNPVEGGAVVTAQSHVPHFPALPVSQIIPQPQVPQVYPEVASSQLYPEEAAQLYSDASAQLCADAAAQVYADPKCQLYPEATSQMFPQASSQLYPDSAPQLYPETTADAPSQFYTDPKSQLYPEPTQFFPEPTQFFPEPTQFFPEPTQFYPDTTSQLFTDTTSQMYSDLTSQLSSNPFTAPDQFVPSVDNFQYPAFSGTSTVDELTVPSAFTAFGPVDNLPTTRLDGGDISSQFVPEVCVDIAIPSEVVNNGSFTVVPVEDVQDYSLVDNALQKDTRADSLDSLSSGKGYASDASSDIYMNSDYTDTLNSVTSHTLLLEASKYSKESNSAPNTEDTITAEPETAPLSDSFYTNDAFDSGVSLTSQYRSEHSLSSEVIPEEKNENEEDNENYNWITAYNSGNHEGEDSGATQDGGNVSDTEQVLLEAPDCVEDLVHQLAEQHPSDVVELHVEVLDEPVYQPLTEPIPEEEEGWMNSTESLHHYKLLKQGRTGTMFNLHERQSFLNLTAASVTSLGHVCQKALQYVRADMEFGSMMSLGLGDSMKHPSLLTLGKGGQPPSDLESLSGGLKKKIEPSVASGRHTRNLIYVSVLATILLVSINATRNLQSSLNQEGGVGITSLAISFAFYTLGSLISPIVVQKLGVRGSITFGLVLQLIYVAANLYPVMWLMAPASAGGGVSLAIIWNAVSTYIVLLARGESSYKEKLYERVSDKYFGIFCLIYQCNLVVGNLIASLILTFGDSAGSGSAAMLLNNTGLLNSSASNLTGSLASTQLLLAQNYFINNNETADRDVTGETLGLGSQSDFGLGTNVSSGAFDATKETHYHLCGSAFCHHFEINQDASTVSDYTKYLLFGIFMFLIGLAILIATFLLEPLCVRLSTVAAKPWQTVKRQVVSLARFSCNTKFLLLLPLLFYSNMQFSFVCSEVMMAFVTCPVGVWLVGYTMMCYGVSCGVASYLTQALVHRTGRAFFIGTASVINLGLLLFMRFWQPHPDSLVPLFVITGLFGFADGVWNVNANGLMGSVFPENYEEAFTGLRMAQGLGGALSMAYAPFLCMAVKIYIMLGATVAVFAGYLGAEFLIRRDRHRQLNILYEKEIV</sequence>
<feature type="region of interest" description="Disordered" evidence="6">
    <location>
        <begin position="330"/>
        <end position="355"/>
    </location>
</feature>
<dbReference type="EMBL" id="JACVVK020000032">
    <property type="protein sequence ID" value="KAK7501321.1"/>
    <property type="molecule type" value="Genomic_DNA"/>
</dbReference>
<dbReference type="Pfam" id="PF05978">
    <property type="entry name" value="UNC-93"/>
    <property type="match status" value="1"/>
</dbReference>
<keyword evidence="3 7" id="KW-0812">Transmembrane</keyword>